<reference evidence="1" key="1">
    <citation type="journal article" date="2014" name="Nat. Commun.">
        <title>The tobacco genome sequence and its comparison with those of tomato and potato.</title>
        <authorList>
            <person name="Sierro N."/>
            <person name="Battey J.N."/>
            <person name="Ouadi S."/>
            <person name="Bakaher N."/>
            <person name="Bovet L."/>
            <person name="Willig A."/>
            <person name="Goepfert S."/>
            <person name="Peitsch M.C."/>
            <person name="Ivanov N.V."/>
        </authorList>
    </citation>
    <scope>NUCLEOTIDE SEQUENCE [LARGE SCALE GENOMIC DNA]</scope>
</reference>
<dbReference type="RefSeq" id="XP_075080197.1">
    <property type="nucleotide sequence ID" value="XM_075224096.1"/>
</dbReference>
<evidence type="ECO:0000313" key="2">
    <source>
        <dbReference type="RefSeq" id="XP_075080197.1"/>
    </source>
</evidence>
<accession>A0AC58S5D2</accession>
<keyword evidence="1" id="KW-1185">Reference proteome</keyword>
<sequence>MMMNNPMVKQPLVTLNKSVFEVPSQSMESCGEVEGETGQLMLSTGNNNDAIQGNLRLMAIKSKLWLEQREDDDEEDWGDGFAGYSSEEADREANHESAGEEIDSLAMVISERVPAASPTSNLNSNAPAFVPRNPSSPAFQNAAAGTPTTTVQQQQINPNTSNTKPNGDRTKTGTPTSGQFQTVTTSAPARTSTRQGTPAATHIGATSTKQPTSGIHTSPIEQQQQNDPNATARTPTGNCKTVTISQVGQQQLVTTAPVISLDERQLLDTMVSSDPKKALNLAISSTGHENMSRNKSQQSKASLVNAQAGNTLMTQGVSQDMPNPLLVGRDIYEEGEEDDILNQCRAEASRKESAISYLVHQFSAWLRGGQKCFEGIEQEIVHIRDAFEQMRTFSRVADAKEEEDAGLQVWIKQVQELAHDVQDILEKHVVMCNNFQEKVSWPWKKPHHSLMSKKFLEAQNDNLLVMLEGVRARIIVTSEGHKTFLQKYGAIPTVESSNISWCNNHEEVILEDDADLVGVENHKSMLLDWLLSDDQEWKLLSIVGTRGIGKTALVKKIFDDAAVSKNFNRTIWIEIPRFSDVTDMLLSSMVNLNDDHTRRALETMNGNMLAQYLQQTFETLRYFVVLDDVPDIDTWRTLKYLFPSKSRGSRVIIISRFAEICHAICAETGGDSHVYSWKPLSEEESWILFCRKVFSGSLLCPPSLMQISKDIVEKCNGLPLAILLIAGALATKGNRTEAWDLFRGNLVDKLQGSYSEVEHMKKILGLCYQDLPFYLKSCFTYLSIIPKDHVINKKRLIRLWAAEGLVLEREGKGIAQVAESYLNELANRSLIQVTKKYPDGWLQSFSIHNMWYETILSKSGERVVTTIANGEGTKRPHKVRHLIIADELANDIQDVDRFKHLHSLITFRSSDSVTNSFLLKPLCGSFKLLKVLDLTGALLVSIPEEVFELVHLKLLNLRNTKIKHLPGSIQKLENLEFLDLRDVEVWDTLVNKLPDEILRLQHLRHVLIYRWGADFLHGFKAPKNIGTLVSLEMVNLINATASTVIELGKLTRLQILEIAELRRKHGRDLCSSLDKLINLQQLSISSYGVSDIIDLHYPLSSTHTSLRILLFEGCLERFPQWVTSLQALATIHLKWSKLVENALDSLQDLPNLVKLVLDQAYEGEELRFRASGFKKLKDLRILHSTKLRQIKVEEGAMPSLYELQLRNCGLMEELPLGIEHLSMLQYLSLEQMSEKLLMTVQLKDSQSGDYWKVAHIHGLHID</sequence>
<dbReference type="Proteomes" id="UP000790787">
    <property type="component" value="Chromosome 11"/>
</dbReference>
<reference evidence="2" key="2">
    <citation type="submission" date="2025-08" db="UniProtKB">
        <authorList>
            <consortium name="RefSeq"/>
        </authorList>
    </citation>
    <scope>IDENTIFICATION</scope>
    <source>
        <tissue evidence="2">Leaf</tissue>
    </source>
</reference>
<evidence type="ECO:0000313" key="1">
    <source>
        <dbReference type="Proteomes" id="UP000790787"/>
    </source>
</evidence>
<organism evidence="1 2">
    <name type="scientific">Nicotiana tabacum</name>
    <name type="common">Common tobacco</name>
    <dbReference type="NCBI Taxonomy" id="4097"/>
    <lineage>
        <taxon>Eukaryota</taxon>
        <taxon>Viridiplantae</taxon>
        <taxon>Streptophyta</taxon>
        <taxon>Embryophyta</taxon>
        <taxon>Tracheophyta</taxon>
        <taxon>Spermatophyta</taxon>
        <taxon>Magnoliopsida</taxon>
        <taxon>eudicotyledons</taxon>
        <taxon>Gunneridae</taxon>
        <taxon>Pentapetalae</taxon>
        <taxon>asterids</taxon>
        <taxon>lamiids</taxon>
        <taxon>Solanales</taxon>
        <taxon>Solanaceae</taxon>
        <taxon>Nicotianoideae</taxon>
        <taxon>Nicotianeae</taxon>
        <taxon>Nicotiana</taxon>
    </lineage>
</organism>
<name>A0AC58S5D2_TOBAC</name>
<protein>
    <submittedName>
        <fullName evidence="2">Disease resistance protein RPM1-like</fullName>
    </submittedName>
</protein>
<proteinExistence type="predicted"/>
<gene>
    <name evidence="2" type="primary">LOC142165734</name>
</gene>